<evidence type="ECO:0000256" key="9">
    <source>
        <dbReference type="SAM" id="Phobius"/>
    </source>
</evidence>
<gene>
    <name evidence="12" type="ORF">OU5_5730</name>
</gene>
<dbReference type="GO" id="GO:0005524">
    <property type="term" value="F:ATP binding"/>
    <property type="evidence" value="ECO:0007669"/>
    <property type="project" value="UniProtKB-KW"/>
</dbReference>
<reference evidence="12 13" key="1">
    <citation type="journal article" date="2012" name="J. Bacteriol.">
        <title>Genome sequence of cold-adapted Pseudomonas mandelii strain JR-1.</title>
        <authorList>
            <person name="Jang S.H."/>
            <person name="Kim J."/>
            <person name="Kim J."/>
            <person name="Hong S."/>
            <person name="Lee C."/>
        </authorList>
    </citation>
    <scope>NUCLEOTIDE SEQUENCE [LARGE SCALE GENOMIC DNA]</scope>
    <source>
        <strain evidence="12 13">JR-1</strain>
    </source>
</reference>
<keyword evidence="3" id="KW-0597">Phosphoprotein</keyword>
<dbReference type="InterPro" id="IPR000014">
    <property type="entry name" value="PAS"/>
</dbReference>
<dbReference type="Gene3D" id="3.30.565.10">
    <property type="entry name" value="Histidine kinase-like ATPase, C-terminal domain"/>
    <property type="match status" value="1"/>
</dbReference>
<evidence type="ECO:0000256" key="8">
    <source>
        <dbReference type="ARBA" id="ARBA00023012"/>
    </source>
</evidence>
<dbReference type="SMART" id="SM00387">
    <property type="entry name" value="HATPase_c"/>
    <property type="match status" value="1"/>
</dbReference>
<evidence type="ECO:0000259" key="10">
    <source>
        <dbReference type="PROSITE" id="PS50109"/>
    </source>
</evidence>
<dbReference type="CDD" id="cd00130">
    <property type="entry name" value="PAS"/>
    <property type="match status" value="1"/>
</dbReference>
<dbReference type="Pfam" id="PF00512">
    <property type="entry name" value="HisKA"/>
    <property type="match status" value="1"/>
</dbReference>
<dbReference type="PROSITE" id="PS50109">
    <property type="entry name" value="HIS_KIN"/>
    <property type="match status" value="1"/>
</dbReference>
<keyword evidence="9" id="KW-0472">Membrane</keyword>
<evidence type="ECO:0000256" key="1">
    <source>
        <dbReference type="ARBA" id="ARBA00000085"/>
    </source>
</evidence>
<evidence type="ECO:0000256" key="7">
    <source>
        <dbReference type="ARBA" id="ARBA00022840"/>
    </source>
</evidence>
<dbReference type="SMART" id="SM00086">
    <property type="entry name" value="PAC"/>
    <property type="match status" value="1"/>
</dbReference>
<dbReference type="SMART" id="SM00388">
    <property type="entry name" value="HisKA"/>
    <property type="match status" value="1"/>
</dbReference>
<dbReference type="PRINTS" id="PR00344">
    <property type="entry name" value="BCTRLSENSOR"/>
</dbReference>
<evidence type="ECO:0000256" key="5">
    <source>
        <dbReference type="ARBA" id="ARBA00022741"/>
    </source>
</evidence>
<dbReference type="InterPro" id="IPR036097">
    <property type="entry name" value="HisK_dim/P_sf"/>
</dbReference>
<dbReference type="InterPro" id="IPR005467">
    <property type="entry name" value="His_kinase_dom"/>
</dbReference>
<keyword evidence="6 12" id="KW-0418">Kinase</keyword>
<keyword evidence="7" id="KW-0067">ATP-binding</keyword>
<dbReference type="InterPro" id="IPR036890">
    <property type="entry name" value="HATPase_C_sf"/>
</dbReference>
<evidence type="ECO:0000256" key="4">
    <source>
        <dbReference type="ARBA" id="ARBA00022679"/>
    </source>
</evidence>
<dbReference type="PANTHER" id="PTHR43065">
    <property type="entry name" value="SENSOR HISTIDINE KINASE"/>
    <property type="match status" value="1"/>
</dbReference>
<evidence type="ECO:0000313" key="12">
    <source>
        <dbReference type="EMBL" id="AHZ72809.1"/>
    </source>
</evidence>
<dbReference type="InterPro" id="IPR000700">
    <property type="entry name" value="PAS-assoc_C"/>
</dbReference>
<dbReference type="Pfam" id="PF08447">
    <property type="entry name" value="PAS_3"/>
    <property type="match status" value="1"/>
</dbReference>
<evidence type="ECO:0000256" key="2">
    <source>
        <dbReference type="ARBA" id="ARBA00012438"/>
    </source>
</evidence>
<evidence type="ECO:0000256" key="6">
    <source>
        <dbReference type="ARBA" id="ARBA00022777"/>
    </source>
</evidence>
<dbReference type="Gene3D" id="3.30.450.20">
    <property type="entry name" value="PAS domain"/>
    <property type="match status" value="1"/>
</dbReference>
<feature type="transmembrane region" description="Helical" evidence="9">
    <location>
        <begin position="90"/>
        <end position="107"/>
    </location>
</feature>
<dbReference type="Pfam" id="PF02518">
    <property type="entry name" value="HATPase_c"/>
    <property type="match status" value="1"/>
</dbReference>
<dbReference type="SUPFAM" id="SSF55874">
    <property type="entry name" value="ATPase domain of HSP90 chaperone/DNA topoisomerase II/histidine kinase"/>
    <property type="match status" value="1"/>
</dbReference>
<dbReference type="PROSITE" id="PS50113">
    <property type="entry name" value="PAC"/>
    <property type="match status" value="1"/>
</dbReference>
<dbReference type="RefSeq" id="WP_010455821.1">
    <property type="nucleotide sequence ID" value="NZ_CP005960.1"/>
</dbReference>
<name>A0A024EIQ4_9PSED</name>
<feature type="domain" description="Histidine kinase" evidence="10">
    <location>
        <begin position="263"/>
        <end position="478"/>
    </location>
</feature>
<organism evidence="12 13">
    <name type="scientific">Pseudomonas mandelii JR-1</name>
    <dbReference type="NCBI Taxonomy" id="1147786"/>
    <lineage>
        <taxon>Bacteria</taxon>
        <taxon>Pseudomonadati</taxon>
        <taxon>Pseudomonadota</taxon>
        <taxon>Gammaproteobacteria</taxon>
        <taxon>Pseudomonadales</taxon>
        <taxon>Pseudomonadaceae</taxon>
        <taxon>Pseudomonas</taxon>
    </lineage>
</organism>
<keyword evidence="9" id="KW-1133">Transmembrane helix</keyword>
<dbReference type="SUPFAM" id="SSF47384">
    <property type="entry name" value="Homodimeric domain of signal transducing histidine kinase"/>
    <property type="match status" value="1"/>
</dbReference>
<feature type="transmembrane region" description="Helical" evidence="9">
    <location>
        <begin position="60"/>
        <end position="78"/>
    </location>
</feature>
<evidence type="ECO:0000313" key="13">
    <source>
        <dbReference type="Proteomes" id="UP000026913"/>
    </source>
</evidence>
<keyword evidence="8" id="KW-0902">Two-component regulatory system</keyword>
<dbReference type="InterPro" id="IPR001610">
    <property type="entry name" value="PAC"/>
</dbReference>
<proteinExistence type="predicted"/>
<evidence type="ECO:0000259" key="11">
    <source>
        <dbReference type="PROSITE" id="PS50113"/>
    </source>
</evidence>
<comment type="catalytic activity">
    <reaction evidence="1">
        <text>ATP + protein L-histidine = ADP + protein N-phospho-L-histidine.</text>
        <dbReference type="EC" id="2.7.13.3"/>
    </reaction>
</comment>
<dbReference type="KEGG" id="pman:OU5_5730"/>
<dbReference type="Proteomes" id="UP000026913">
    <property type="component" value="Chromosome"/>
</dbReference>
<dbReference type="InterPro" id="IPR035965">
    <property type="entry name" value="PAS-like_dom_sf"/>
</dbReference>
<dbReference type="Gene3D" id="1.10.287.130">
    <property type="match status" value="1"/>
</dbReference>
<dbReference type="InterPro" id="IPR013655">
    <property type="entry name" value="PAS_fold_3"/>
</dbReference>
<dbReference type="PANTHER" id="PTHR43065:SF10">
    <property type="entry name" value="PEROXIDE STRESS-ACTIVATED HISTIDINE KINASE MAK3"/>
    <property type="match status" value="1"/>
</dbReference>
<dbReference type="GO" id="GO:0000155">
    <property type="term" value="F:phosphorelay sensor kinase activity"/>
    <property type="evidence" value="ECO:0007669"/>
    <property type="project" value="InterPro"/>
</dbReference>
<feature type="domain" description="PAC" evidence="11">
    <location>
        <begin position="192"/>
        <end position="243"/>
    </location>
</feature>
<dbReference type="InterPro" id="IPR003594">
    <property type="entry name" value="HATPase_dom"/>
</dbReference>
<sequence>MPPLTLRKDYFQTDAMALLIALLVASFVVVFKFFTNLSVATTVLYVTLVLMSANVFSVKLVICVALACLSVLTFIFIVERDYLNTEAVGAYVRCIVSLSAITFLALRSKQLADTLRRNETYLVGAQRLSQVGSVGFRVDRSEIFWSAETARIFEYSVKETPSMLKILARTHPDDRHLVESVFDQVSHHEPRLEVEHRLQMPDGRIKYIHMIAHPLPAQHNGFEYVGAVMDVTAARKSEDALFQSQSQLAHVTRVTSLGELAASIAHEVNQPLAAIRTSGEACHRWLDRSEPDLGEVRTSLDRMISSSNRASEVIRRIRTLSRNGDPERQRESFNEIVSDTLALVQYELSRNHVKLRVELAVIPVHVGADRVQLQQVILNLIINACQAMTEVDPRTRILKIRTWVHNDDAILEVRDCGTGITAEALPSLFNPFFTTKADGLGMGLSICRSIIEFHEGRIWATSNQGEGAVFSIALPALKSEC</sequence>
<dbReference type="CDD" id="cd00082">
    <property type="entry name" value="HisKA"/>
    <property type="match status" value="1"/>
</dbReference>
<dbReference type="EMBL" id="CP005960">
    <property type="protein sequence ID" value="AHZ72809.1"/>
    <property type="molecule type" value="Genomic_DNA"/>
</dbReference>
<dbReference type="InterPro" id="IPR004358">
    <property type="entry name" value="Sig_transdc_His_kin-like_C"/>
</dbReference>
<keyword evidence="5" id="KW-0547">Nucleotide-binding</keyword>
<protein>
    <recommendedName>
        <fullName evidence="2">histidine kinase</fullName>
        <ecNumber evidence="2">2.7.13.3</ecNumber>
    </recommendedName>
</protein>
<dbReference type="SUPFAM" id="SSF55785">
    <property type="entry name" value="PYP-like sensor domain (PAS domain)"/>
    <property type="match status" value="1"/>
</dbReference>
<keyword evidence="4" id="KW-0808">Transferase</keyword>
<dbReference type="EC" id="2.7.13.3" evidence="2"/>
<accession>A0A024EIQ4</accession>
<dbReference type="AlphaFoldDB" id="A0A024EIQ4"/>
<dbReference type="InterPro" id="IPR003661">
    <property type="entry name" value="HisK_dim/P_dom"/>
</dbReference>
<feature type="transmembrane region" description="Helical" evidence="9">
    <location>
        <begin position="15"/>
        <end position="48"/>
    </location>
</feature>
<keyword evidence="9" id="KW-0812">Transmembrane</keyword>
<dbReference type="HOGENOM" id="CLU_000445_114_39_6"/>
<evidence type="ECO:0000256" key="3">
    <source>
        <dbReference type="ARBA" id="ARBA00022553"/>
    </source>
</evidence>
<dbReference type="OrthoDB" id="1931120at2"/>